<accession>A0ABS9K268</accession>
<sequence>MKPAWLAKLPPAWRARMVRMGFNFHPAFRGTGGRVTHVAQDLRHIRVRLPLNWKTKNIVGSLYGGSLFAITDGAHPMMLMAALGDGYIVWDKAASIRYRKPGFSTLYADFVLSDEELADIRATLVHSPELERTFQIELKDRHGTVHTVVERTVYIADKHYYRQKSGGGDNE</sequence>
<organism evidence="1 2">
    <name type="scientific">Dechloromonas hankyongensis</name>
    <dbReference type="NCBI Taxonomy" id="2908002"/>
    <lineage>
        <taxon>Bacteria</taxon>
        <taxon>Pseudomonadati</taxon>
        <taxon>Pseudomonadota</taxon>
        <taxon>Betaproteobacteria</taxon>
        <taxon>Rhodocyclales</taxon>
        <taxon>Azonexaceae</taxon>
        <taxon>Dechloromonas</taxon>
    </lineage>
</organism>
<dbReference type="Proteomes" id="UP001165384">
    <property type="component" value="Unassembled WGS sequence"/>
</dbReference>
<proteinExistence type="predicted"/>
<evidence type="ECO:0000313" key="1">
    <source>
        <dbReference type="EMBL" id="MCG2577282.1"/>
    </source>
</evidence>
<dbReference type="InterPro" id="IPR029069">
    <property type="entry name" value="HotDog_dom_sf"/>
</dbReference>
<dbReference type="InterPro" id="IPR027961">
    <property type="entry name" value="DUF4442"/>
</dbReference>
<gene>
    <name evidence="1" type="ORF">LZ012_09780</name>
</gene>
<protein>
    <submittedName>
        <fullName evidence="1">DUF4442 domain-containing protein</fullName>
    </submittedName>
</protein>
<dbReference type="RefSeq" id="WP_275710200.1">
    <property type="nucleotide sequence ID" value="NZ_JAKLTN010000002.1"/>
</dbReference>
<name>A0ABS9K268_9RHOO</name>
<dbReference type="SUPFAM" id="SSF54637">
    <property type="entry name" value="Thioesterase/thiol ester dehydrase-isomerase"/>
    <property type="match status" value="1"/>
</dbReference>
<dbReference type="Gene3D" id="3.10.129.10">
    <property type="entry name" value="Hotdog Thioesterase"/>
    <property type="match status" value="1"/>
</dbReference>
<dbReference type="Pfam" id="PF14539">
    <property type="entry name" value="DUF4442"/>
    <property type="match status" value="1"/>
</dbReference>
<reference evidence="1" key="1">
    <citation type="submission" date="2022-01" db="EMBL/GenBank/DDBJ databases">
        <authorList>
            <person name="Jo J.-H."/>
            <person name="Im W.-T."/>
        </authorList>
    </citation>
    <scope>NUCLEOTIDE SEQUENCE</scope>
    <source>
        <strain evidence="1">XY25</strain>
    </source>
</reference>
<keyword evidence="2" id="KW-1185">Reference proteome</keyword>
<dbReference type="EMBL" id="JAKLTN010000002">
    <property type="protein sequence ID" value="MCG2577282.1"/>
    <property type="molecule type" value="Genomic_DNA"/>
</dbReference>
<comment type="caution">
    <text evidence="1">The sequence shown here is derived from an EMBL/GenBank/DDBJ whole genome shotgun (WGS) entry which is preliminary data.</text>
</comment>
<evidence type="ECO:0000313" key="2">
    <source>
        <dbReference type="Proteomes" id="UP001165384"/>
    </source>
</evidence>